<dbReference type="Pfam" id="PF00465">
    <property type="entry name" value="Fe-ADH"/>
    <property type="match status" value="1"/>
</dbReference>
<sequence length="389" mass="41539">MEFTYSALHKVIFSEPAEVALPRLLQEYGYQRPFLVASKSLATATAELEGLREALPPGIAGLSTGVSAHTPREDALALLDRVRSSNADVIVSIGGGSVIDACKFVQLAMEQDLHAESDLLEYAQQGDGSRGGKHGDFGLFSAAAAIRQIAIPTTLSGAEFSNNAGILNTQTGSKEGYKGPHLCPQAILYDPILAAHTPQWLWLSTSIRSLDHAVEGYCSGHSTPFLDGHFLHAMRLFSESLPTVKESLSDAVALNENQQAVWLACCGLGTVPHGASHGIGYILGSLCGVPHGYTSCVILPAVLEWNQSELQAQMSSIAAAMGRPTAPAHAVVKKLIASLGLPTTLREVNVPRSKLDEIAERAFEHPVVKRNPRAILSVDDVLQILELAW</sequence>
<evidence type="ECO:0000259" key="5">
    <source>
        <dbReference type="Pfam" id="PF00465"/>
    </source>
</evidence>
<dbReference type="Gene3D" id="1.20.1090.10">
    <property type="entry name" value="Dehydroquinate synthase-like - alpha domain"/>
    <property type="match status" value="1"/>
</dbReference>
<dbReference type="Gene3D" id="3.40.50.1970">
    <property type="match status" value="1"/>
</dbReference>
<protein>
    <submittedName>
        <fullName evidence="7">Maleylacetate reductase</fullName>
    </submittedName>
</protein>
<feature type="domain" description="Fe-containing alcohol dehydrogenase-like C-terminal" evidence="6">
    <location>
        <begin position="204"/>
        <end position="388"/>
    </location>
</feature>
<dbReference type="GO" id="GO:0004022">
    <property type="term" value="F:alcohol dehydrogenase (NAD+) activity"/>
    <property type="evidence" value="ECO:0007669"/>
    <property type="project" value="TreeGrafter"/>
</dbReference>
<accession>A0A520RZZ4</accession>
<evidence type="ECO:0000313" key="7">
    <source>
        <dbReference type="EMBL" id="RZO75791.1"/>
    </source>
</evidence>
<evidence type="ECO:0000256" key="3">
    <source>
        <dbReference type="ARBA" id="ARBA00023002"/>
    </source>
</evidence>
<dbReference type="EMBL" id="SHAH01000046">
    <property type="protein sequence ID" value="RZO75791.1"/>
    <property type="molecule type" value="Genomic_DNA"/>
</dbReference>
<comment type="cofactor">
    <cofactor evidence="1">
        <name>Fe cation</name>
        <dbReference type="ChEBI" id="CHEBI:24875"/>
    </cofactor>
</comment>
<dbReference type="AlphaFoldDB" id="A0A520RZZ4"/>
<organism evidence="7 8">
    <name type="scientific">OM182 bacterium</name>
    <dbReference type="NCBI Taxonomy" id="2510334"/>
    <lineage>
        <taxon>Bacteria</taxon>
        <taxon>Pseudomonadati</taxon>
        <taxon>Pseudomonadota</taxon>
        <taxon>Gammaproteobacteria</taxon>
        <taxon>OMG group</taxon>
        <taxon>OM182 clade</taxon>
    </lineage>
</organism>
<evidence type="ECO:0000256" key="2">
    <source>
        <dbReference type="ARBA" id="ARBA00007358"/>
    </source>
</evidence>
<comment type="caution">
    <text evidence="7">The sequence shown here is derived from an EMBL/GenBank/DDBJ whole genome shotgun (WGS) entry which is preliminary data.</text>
</comment>
<name>A0A520RZZ4_9GAMM</name>
<proteinExistence type="inferred from homology"/>
<dbReference type="GO" id="GO:0046872">
    <property type="term" value="F:metal ion binding"/>
    <property type="evidence" value="ECO:0007669"/>
    <property type="project" value="InterPro"/>
</dbReference>
<dbReference type="Pfam" id="PF25137">
    <property type="entry name" value="ADH_Fe_C"/>
    <property type="match status" value="1"/>
</dbReference>
<reference evidence="7 8" key="1">
    <citation type="submission" date="2019-02" db="EMBL/GenBank/DDBJ databases">
        <title>Prokaryotic population dynamics and viral predation in marine succession experiment using metagenomics: the confinement effect.</title>
        <authorList>
            <person name="Haro-Moreno J.M."/>
            <person name="Rodriguez-Valera F."/>
            <person name="Lopez-Perez M."/>
        </authorList>
    </citation>
    <scope>NUCLEOTIDE SEQUENCE [LARGE SCALE GENOMIC DNA]</scope>
    <source>
        <strain evidence="7">MED-G158</strain>
    </source>
</reference>
<evidence type="ECO:0000256" key="1">
    <source>
        <dbReference type="ARBA" id="ARBA00001962"/>
    </source>
</evidence>
<dbReference type="InterPro" id="IPR001670">
    <property type="entry name" value="ADH_Fe/GldA"/>
</dbReference>
<gene>
    <name evidence="7" type="ORF">EVA69_03775</name>
</gene>
<keyword evidence="3" id="KW-0560">Oxidoreductase</keyword>
<dbReference type="InterPro" id="IPR039697">
    <property type="entry name" value="Alcohol_dehydrogenase_Fe"/>
</dbReference>
<dbReference type="PANTHER" id="PTHR11496">
    <property type="entry name" value="ALCOHOL DEHYDROGENASE"/>
    <property type="match status" value="1"/>
</dbReference>
<evidence type="ECO:0000313" key="8">
    <source>
        <dbReference type="Proteomes" id="UP000320404"/>
    </source>
</evidence>
<comment type="similarity">
    <text evidence="2">Belongs to the iron-containing alcohol dehydrogenase family.</text>
</comment>
<dbReference type="InterPro" id="IPR018211">
    <property type="entry name" value="ADH_Fe_CS"/>
</dbReference>
<evidence type="ECO:0000256" key="4">
    <source>
        <dbReference type="ARBA" id="ARBA00023027"/>
    </source>
</evidence>
<dbReference type="PROSITE" id="PS00060">
    <property type="entry name" value="ADH_IRON_2"/>
    <property type="match status" value="1"/>
</dbReference>
<dbReference type="InterPro" id="IPR056798">
    <property type="entry name" value="ADH_Fe_C"/>
</dbReference>
<dbReference type="PANTHER" id="PTHR11496:SF102">
    <property type="entry name" value="ALCOHOL DEHYDROGENASE 4"/>
    <property type="match status" value="1"/>
</dbReference>
<feature type="domain" description="Alcohol dehydrogenase iron-type/glycerol dehydrogenase GldA" evidence="5">
    <location>
        <begin position="10"/>
        <end position="191"/>
    </location>
</feature>
<dbReference type="SUPFAM" id="SSF56796">
    <property type="entry name" value="Dehydroquinate synthase-like"/>
    <property type="match status" value="1"/>
</dbReference>
<dbReference type="CDD" id="cd08192">
    <property type="entry name" value="MAR-like"/>
    <property type="match status" value="1"/>
</dbReference>
<evidence type="ECO:0000259" key="6">
    <source>
        <dbReference type="Pfam" id="PF25137"/>
    </source>
</evidence>
<dbReference type="Proteomes" id="UP000320404">
    <property type="component" value="Unassembled WGS sequence"/>
</dbReference>
<keyword evidence="4" id="KW-0520">NAD</keyword>